<keyword evidence="1" id="KW-1133">Transmembrane helix</keyword>
<name>A0A875S8H0_EENNA</name>
<keyword evidence="1" id="KW-0812">Transmembrane</keyword>
<dbReference type="GO" id="GO:0016192">
    <property type="term" value="P:vesicle-mediated transport"/>
    <property type="evidence" value="ECO:0007669"/>
    <property type="project" value="InterPro"/>
</dbReference>
<evidence type="ECO:0000313" key="3">
    <source>
        <dbReference type="Proteomes" id="UP000662931"/>
    </source>
</evidence>
<feature type="transmembrane region" description="Helical" evidence="1">
    <location>
        <begin position="223"/>
        <end position="241"/>
    </location>
</feature>
<evidence type="ECO:0008006" key="4">
    <source>
        <dbReference type="Google" id="ProtNLM"/>
    </source>
</evidence>
<accession>A0A875S8H0</accession>
<keyword evidence="1" id="KW-0472">Membrane</keyword>
<feature type="transmembrane region" description="Helical" evidence="1">
    <location>
        <begin position="188"/>
        <end position="211"/>
    </location>
</feature>
<reference evidence="2" key="1">
    <citation type="submission" date="2020-10" db="EMBL/GenBank/DDBJ databases">
        <authorList>
            <person name="Roach M.J.R."/>
        </authorList>
    </citation>
    <scope>NUCLEOTIDE SEQUENCE</scope>
    <source>
        <strain evidence="2">CBS 1945</strain>
    </source>
</reference>
<dbReference type="OrthoDB" id="10256463at2759"/>
<proteinExistence type="predicted"/>
<dbReference type="InterPro" id="IPR039765">
    <property type="entry name" value="Yip5/YIPF1/YIPF2"/>
</dbReference>
<feature type="transmembrane region" description="Helical" evidence="1">
    <location>
        <begin position="261"/>
        <end position="283"/>
    </location>
</feature>
<dbReference type="EMBL" id="CP064815">
    <property type="protein sequence ID" value="QPG77183.1"/>
    <property type="molecule type" value="Genomic_DNA"/>
</dbReference>
<dbReference type="PANTHER" id="PTHR12822:SF2">
    <property type="entry name" value="PROTEIN YIPF"/>
    <property type="match status" value="1"/>
</dbReference>
<dbReference type="GO" id="GO:0005794">
    <property type="term" value="C:Golgi apparatus"/>
    <property type="evidence" value="ECO:0007669"/>
    <property type="project" value="InterPro"/>
</dbReference>
<evidence type="ECO:0000256" key="1">
    <source>
        <dbReference type="SAM" id="Phobius"/>
    </source>
</evidence>
<dbReference type="PANTHER" id="PTHR12822">
    <property type="entry name" value="PROTEIN YIPF"/>
    <property type="match status" value="1"/>
</dbReference>
<dbReference type="GeneID" id="62197990"/>
<dbReference type="GO" id="GO:0031267">
    <property type="term" value="F:small GTPase binding"/>
    <property type="evidence" value="ECO:0007669"/>
    <property type="project" value="InterPro"/>
</dbReference>
<evidence type="ECO:0000313" key="2">
    <source>
        <dbReference type="EMBL" id="QPG77183.1"/>
    </source>
</evidence>
<feature type="transmembrane region" description="Helical" evidence="1">
    <location>
        <begin position="153"/>
        <end position="176"/>
    </location>
</feature>
<organism evidence="2 3">
    <name type="scientific">Eeniella nana</name>
    <name type="common">Yeast</name>
    <name type="synonym">Brettanomyces nanus</name>
    <dbReference type="NCBI Taxonomy" id="13502"/>
    <lineage>
        <taxon>Eukaryota</taxon>
        <taxon>Fungi</taxon>
        <taxon>Dikarya</taxon>
        <taxon>Ascomycota</taxon>
        <taxon>Saccharomycotina</taxon>
        <taxon>Pichiomycetes</taxon>
        <taxon>Pichiales</taxon>
        <taxon>Pichiaceae</taxon>
        <taxon>Brettanomyces</taxon>
    </lineage>
</organism>
<dbReference type="Proteomes" id="UP000662931">
    <property type="component" value="Chromosome 4"/>
</dbReference>
<dbReference type="RefSeq" id="XP_038780748.1">
    <property type="nucleotide sequence ID" value="XM_038924820.1"/>
</dbReference>
<sequence length="287" mass="32580">MSDPFNIDNDDLIIQSDNDQQKSAFPEPMQDVTIDSSSHGINNSIDSSERRGHQKTFTGGPFSLNYYRKYFDLNTKDFFANCWKSLNPFTKLDQYEFQQVGDLYGPVWITATLIFLLFFCNSVAQIITSWLLNKSEDDTETLHINYFKILLSSINLLYGYIFIVPLLLWAVLRFYFKVVNVIPVTKLISMYSYSNILWIPAALLSVFRGLLANHNSLDAALKWLCIVMGSILSGAGILVRLHQYFSVIFGSESEQDSKKHLGVLMGALILAHVGFSLGVKMCFFGKL</sequence>
<dbReference type="AlphaFoldDB" id="A0A875S8H0"/>
<dbReference type="KEGG" id="bnn:FOA43_004590"/>
<keyword evidence="3" id="KW-1185">Reference proteome</keyword>
<gene>
    <name evidence="2" type="ORF">FOA43_004590</name>
</gene>
<feature type="transmembrane region" description="Helical" evidence="1">
    <location>
        <begin position="107"/>
        <end position="132"/>
    </location>
</feature>
<protein>
    <recommendedName>
        <fullName evidence="4">Protein YIP</fullName>
    </recommendedName>
</protein>